<dbReference type="AlphaFoldDB" id="A0ABD3ID95"/>
<dbReference type="Proteomes" id="UP001633002">
    <property type="component" value="Unassembled WGS sequence"/>
</dbReference>
<protein>
    <submittedName>
        <fullName evidence="1">Uncharacterized protein</fullName>
    </submittedName>
</protein>
<comment type="caution">
    <text evidence="1">The sequence shown here is derived from an EMBL/GenBank/DDBJ whole genome shotgun (WGS) entry which is preliminary data.</text>
</comment>
<evidence type="ECO:0000313" key="1">
    <source>
        <dbReference type="EMBL" id="KAL3700514.1"/>
    </source>
</evidence>
<accession>A0ABD3ID95</accession>
<evidence type="ECO:0000313" key="2">
    <source>
        <dbReference type="Proteomes" id="UP001633002"/>
    </source>
</evidence>
<sequence>MPNTVRTVHNGRIWICELRNVGVVNISQEGTTSSTHQTQASTGLWFWGPTASSRRPLLDQFRRRDDLVGSQIFSQVWLPYASSLGRPDVPEINFEACSSGVTPGVPFFFGFENSRVGPIFNFGASMVPVDFLGASADPVVDFFGASADPVVDFFGASADPVVDFFGASAVTVVDFFGASAVSVVGFFGVTTLSFFTRAFPFSFFDPSTLVEVLAKIRVTWIKSPKCHFP</sequence>
<gene>
    <name evidence="1" type="ORF">R1sor_018536</name>
</gene>
<reference evidence="1 2" key="1">
    <citation type="submission" date="2024-09" db="EMBL/GenBank/DDBJ databases">
        <title>Chromosome-scale assembly of Riccia sorocarpa.</title>
        <authorList>
            <person name="Paukszto L."/>
        </authorList>
    </citation>
    <scope>NUCLEOTIDE SEQUENCE [LARGE SCALE GENOMIC DNA]</scope>
    <source>
        <strain evidence="1">LP-2024</strain>
        <tissue evidence="1">Aerial parts of the thallus</tissue>
    </source>
</reference>
<proteinExistence type="predicted"/>
<dbReference type="EMBL" id="JBJQOH010000001">
    <property type="protein sequence ID" value="KAL3700514.1"/>
    <property type="molecule type" value="Genomic_DNA"/>
</dbReference>
<name>A0ABD3ID95_9MARC</name>
<organism evidence="1 2">
    <name type="scientific">Riccia sorocarpa</name>
    <dbReference type="NCBI Taxonomy" id="122646"/>
    <lineage>
        <taxon>Eukaryota</taxon>
        <taxon>Viridiplantae</taxon>
        <taxon>Streptophyta</taxon>
        <taxon>Embryophyta</taxon>
        <taxon>Marchantiophyta</taxon>
        <taxon>Marchantiopsida</taxon>
        <taxon>Marchantiidae</taxon>
        <taxon>Marchantiales</taxon>
        <taxon>Ricciaceae</taxon>
        <taxon>Riccia</taxon>
    </lineage>
</organism>
<keyword evidence="2" id="KW-1185">Reference proteome</keyword>